<dbReference type="InterPro" id="IPR053290">
    <property type="entry name" value="TSET_complex_member"/>
</dbReference>
<evidence type="ECO:0000313" key="2">
    <source>
        <dbReference type="EMBL" id="VAH62166.1"/>
    </source>
</evidence>
<name>A0A9R0RKD2_TRITD</name>
<feature type="compositionally biased region" description="Pro residues" evidence="1">
    <location>
        <begin position="267"/>
        <end position="276"/>
    </location>
</feature>
<dbReference type="Gramene" id="TRITD3Av1G157000.7">
    <property type="protein sequence ID" value="TRITD3Av1G157000.7"/>
    <property type="gene ID" value="TRITD3Av1G157000"/>
</dbReference>
<feature type="compositionally biased region" description="Low complexity" evidence="1">
    <location>
        <begin position="155"/>
        <end position="169"/>
    </location>
</feature>
<feature type="compositionally biased region" description="Low complexity" evidence="1">
    <location>
        <begin position="188"/>
        <end position="236"/>
    </location>
</feature>
<reference evidence="2 3" key="1">
    <citation type="submission" date="2017-09" db="EMBL/GenBank/DDBJ databases">
        <authorList>
            <consortium name="International Durum Wheat Genome Sequencing Consortium (IDWGSC)"/>
            <person name="Milanesi L."/>
        </authorList>
    </citation>
    <scope>NUCLEOTIDE SEQUENCE [LARGE SCALE GENOMIC DNA]</scope>
    <source>
        <strain evidence="3">cv. Svevo</strain>
    </source>
</reference>
<dbReference type="EMBL" id="LT934115">
    <property type="protein sequence ID" value="VAH62166.1"/>
    <property type="molecule type" value="Genomic_DNA"/>
</dbReference>
<feature type="region of interest" description="Disordered" evidence="1">
    <location>
        <begin position="118"/>
        <end position="276"/>
    </location>
</feature>
<dbReference type="Proteomes" id="UP000324705">
    <property type="component" value="Chromosome 3A"/>
</dbReference>
<keyword evidence="3" id="KW-1185">Reference proteome</keyword>
<sequence>MDVKQHLQLQFWVIMPSWRKHGKTQECWLRPFYMLKAHGRPSLRSSVITWNKMLQKELDHMPTVKTDAAAAFLASLEDPKLTSLGETEKKPPIEILPPGMPPLSAPPIIIKKAAAKPGLPNAAQTPGAPMNQGTPMAQGTPMNQSTPMAQGTPVAQGAPMAQAPPALAQSTDEVKPLEATTAPDNVEATAATSNAEATAAPGTAEATEAPVPDPTSSSPDAAAAPAPAADSSGTDALAVTPSDSTNDAPSTKEPETQDKPPSTEASPSPPPSISAV</sequence>
<dbReference type="AlphaFoldDB" id="A0A9R0RKD2"/>
<evidence type="ECO:0000313" key="3">
    <source>
        <dbReference type="Proteomes" id="UP000324705"/>
    </source>
</evidence>
<dbReference type="PANTHER" id="PTHR45521">
    <property type="entry name" value="TSET COMPLEX MEMBER TSTF"/>
    <property type="match status" value="1"/>
</dbReference>
<evidence type="ECO:0000256" key="1">
    <source>
        <dbReference type="SAM" id="MobiDB-lite"/>
    </source>
</evidence>
<organism evidence="2 3">
    <name type="scientific">Triticum turgidum subsp. durum</name>
    <name type="common">Durum wheat</name>
    <name type="synonym">Triticum durum</name>
    <dbReference type="NCBI Taxonomy" id="4567"/>
    <lineage>
        <taxon>Eukaryota</taxon>
        <taxon>Viridiplantae</taxon>
        <taxon>Streptophyta</taxon>
        <taxon>Embryophyta</taxon>
        <taxon>Tracheophyta</taxon>
        <taxon>Spermatophyta</taxon>
        <taxon>Magnoliopsida</taxon>
        <taxon>Liliopsida</taxon>
        <taxon>Poales</taxon>
        <taxon>Poaceae</taxon>
        <taxon>BOP clade</taxon>
        <taxon>Pooideae</taxon>
        <taxon>Triticodae</taxon>
        <taxon>Triticeae</taxon>
        <taxon>Triticinae</taxon>
        <taxon>Triticum</taxon>
    </lineage>
</organism>
<dbReference type="PANTHER" id="PTHR45521:SF2">
    <property type="entry name" value="TRANSDUCIN_WD40 REPEAT-LIKE SUPERFAMILY PROTEIN"/>
    <property type="match status" value="1"/>
</dbReference>
<proteinExistence type="predicted"/>
<feature type="compositionally biased region" description="Polar residues" evidence="1">
    <location>
        <begin position="131"/>
        <end position="149"/>
    </location>
</feature>
<gene>
    <name evidence="2" type="ORF">TRITD_3Av1G157000</name>
</gene>
<protein>
    <submittedName>
        <fullName evidence="2">Uncharacterized protein</fullName>
    </submittedName>
</protein>
<accession>A0A9R0RKD2</accession>